<reference evidence="4" key="1">
    <citation type="submission" date="2022-06" db="EMBL/GenBank/DDBJ databases">
        <title>Aquibacillus sp. a new bacterium isolated from soil saline samples.</title>
        <authorList>
            <person name="Galisteo C."/>
            <person name="De La Haba R."/>
            <person name="Sanchez-Porro C."/>
            <person name="Ventosa A."/>
        </authorList>
    </citation>
    <scope>NUCLEOTIDE SEQUENCE</scope>
    <source>
        <strain evidence="4">JCM 12387</strain>
    </source>
</reference>
<dbReference type="Proteomes" id="UP001145072">
    <property type="component" value="Unassembled WGS sequence"/>
</dbReference>
<protein>
    <recommendedName>
        <fullName evidence="3">Sporulation membrane protein YtrI C-terminal domain-containing protein</fullName>
    </recommendedName>
</protein>
<name>A0A9X3WGD4_9BACI</name>
<feature type="transmembrane region" description="Helical" evidence="2">
    <location>
        <begin position="12"/>
        <end position="34"/>
    </location>
</feature>
<keyword evidence="2" id="KW-0812">Transmembrane</keyword>
<feature type="coiled-coil region" evidence="1">
    <location>
        <begin position="45"/>
        <end position="75"/>
    </location>
</feature>
<evidence type="ECO:0000313" key="5">
    <source>
        <dbReference type="Proteomes" id="UP001145072"/>
    </source>
</evidence>
<dbReference type="EMBL" id="JAMQJZ010000001">
    <property type="protein sequence ID" value="MDC3419255.1"/>
    <property type="molecule type" value="Genomic_DNA"/>
</dbReference>
<evidence type="ECO:0000256" key="2">
    <source>
        <dbReference type="SAM" id="Phobius"/>
    </source>
</evidence>
<comment type="caution">
    <text evidence="4">The sequence shown here is derived from an EMBL/GenBank/DDBJ whole genome shotgun (WGS) entry which is preliminary data.</text>
</comment>
<dbReference type="NCBIfam" id="NF041479">
    <property type="entry name" value="spor_membprot_YtrI"/>
    <property type="match status" value="1"/>
</dbReference>
<gene>
    <name evidence="4" type="ORF">NC661_02535</name>
</gene>
<keyword evidence="1" id="KW-0175">Coiled coil</keyword>
<dbReference type="InterPro" id="IPR058620">
    <property type="entry name" value="YtrI_C"/>
</dbReference>
<evidence type="ECO:0000313" key="4">
    <source>
        <dbReference type="EMBL" id="MDC3419255.1"/>
    </source>
</evidence>
<keyword evidence="2" id="KW-0472">Membrane</keyword>
<sequence length="168" mass="19660">MHIPPYYKRAGWQRFLAGAFIGAIISFAIFLYMYGQFQERWIEDNLSLRSELNTLQRNYEALEESKNKLDEQSKKEITVEEIEISIENEKQLKLDRLIVHTLEQKILDEINHVIGQSTNSLSENYQLLTAAIENKTLHEDNFSYQAVVKNLFIISQRLVINVELKLAN</sequence>
<dbReference type="Pfam" id="PF26347">
    <property type="entry name" value="YtrI_sporulation"/>
    <property type="match status" value="1"/>
</dbReference>
<evidence type="ECO:0000259" key="3">
    <source>
        <dbReference type="Pfam" id="PF26347"/>
    </source>
</evidence>
<keyword evidence="5" id="KW-1185">Reference proteome</keyword>
<organism evidence="4 5">
    <name type="scientific">Aquibacillus koreensis</name>
    <dbReference type="NCBI Taxonomy" id="279446"/>
    <lineage>
        <taxon>Bacteria</taxon>
        <taxon>Bacillati</taxon>
        <taxon>Bacillota</taxon>
        <taxon>Bacilli</taxon>
        <taxon>Bacillales</taxon>
        <taxon>Bacillaceae</taxon>
        <taxon>Aquibacillus</taxon>
    </lineage>
</organism>
<evidence type="ECO:0000256" key="1">
    <source>
        <dbReference type="SAM" id="Coils"/>
    </source>
</evidence>
<feature type="domain" description="Sporulation membrane protein YtrI C-terminal" evidence="3">
    <location>
        <begin position="80"/>
        <end position="165"/>
    </location>
</feature>
<proteinExistence type="predicted"/>
<dbReference type="RefSeq" id="WP_259870717.1">
    <property type="nucleotide sequence ID" value="NZ_JAOALK010000054.1"/>
</dbReference>
<dbReference type="AlphaFoldDB" id="A0A9X3WGD4"/>
<accession>A0A9X3WGD4</accession>
<dbReference type="InterPro" id="IPR048198">
    <property type="entry name" value="YtrI"/>
</dbReference>
<keyword evidence="2" id="KW-1133">Transmembrane helix</keyword>